<dbReference type="OrthoDB" id="5798424at2759"/>
<keyword evidence="4" id="KW-1185">Reference proteome</keyword>
<protein>
    <submittedName>
        <fullName evidence="3">Uncharacterized protein</fullName>
    </submittedName>
</protein>
<gene>
    <name evidence="3" type="ORF">CAEBREN_12366</name>
</gene>
<dbReference type="PANTHER" id="PTHR13341">
    <property type="entry name" value="MIR-INTERACTING SAPOSIN-LIKE PROTEIN"/>
    <property type="match status" value="1"/>
</dbReference>
<dbReference type="PANTHER" id="PTHR13341:SF8">
    <property type="entry name" value="NACHT_N DOMAIN-CONTAINING PROTEIN"/>
    <property type="match status" value="1"/>
</dbReference>
<feature type="region of interest" description="Disordered" evidence="2">
    <location>
        <begin position="1"/>
        <end position="34"/>
    </location>
</feature>
<evidence type="ECO:0000313" key="3">
    <source>
        <dbReference type="EMBL" id="EGT50818.1"/>
    </source>
</evidence>
<dbReference type="EMBL" id="GL379830">
    <property type="protein sequence ID" value="EGT50818.1"/>
    <property type="molecule type" value="Genomic_DNA"/>
</dbReference>
<dbReference type="FunCoup" id="G0N2I7">
    <property type="interactions" value="2289"/>
</dbReference>
<name>G0N2I7_CAEBE</name>
<reference evidence="4" key="1">
    <citation type="submission" date="2011-07" db="EMBL/GenBank/DDBJ databases">
        <authorList>
            <consortium name="Caenorhabditis brenneri Sequencing and Analysis Consortium"/>
            <person name="Wilson R.K."/>
        </authorList>
    </citation>
    <scope>NUCLEOTIDE SEQUENCE [LARGE SCALE GENOMIC DNA]</scope>
    <source>
        <strain evidence="4">PB2801</strain>
    </source>
</reference>
<dbReference type="AlphaFoldDB" id="G0N2I7"/>
<dbReference type="InParanoid" id="G0N2I7"/>
<evidence type="ECO:0000313" key="4">
    <source>
        <dbReference type="Proteomes" id="UP000008068"/>
    </source>
</evidence>
<evidence type="ECO:0000256" key="2">
    <source>
        <dbReference type="SAM" id="MobiDB-lite"/>
    </source>
</evidence>
<dbReference type="HOGENOM" id="CLU_680147_0_0_1"/>
<dbReference type="eggNOG" id="ENOG502THC6">
    <property type="taxonomic scope" value="Eukaryota"/>
</dbReference>
<dbReference type="InterPro" id="IPR042415">
    <property type="entry name" value="CNPY"/>
</dbReference>
<dbReference type="OMA" id="WRQYESL"/>
<dbReference type="GO" id="GO:0005783">
    <property type="term" value="C:endoplasmic reticulum"/>
    <property type="evidence" value="ECO:0007669"/>
    <property type="project" value="TreeGrafter"/>
</dbReference>
<accession>G0N2I7</accession>
<comment type="similarity">
    <text evidence="1">Belongs to the canopy family.</text>
</comment>
<sequence length="411" mass="46953">MKRQLTSGLPEGIPVKRYCEPGTSGDVREEGSSAERLEPVTPIDILEYELQQSTLNVQEIGRIIADGVIEKTITDDSLKELTKKLAKSVHTMANINVWSLSEDLGKGTIDSRLVVIGNAFLWNLLKSSMATVRDKFDHYHFKMSTITTAMSAPCTAEFSTTRVRVGQHFIQGDTIFKSLDLLEIYNSVVFRKTGDLHNKSKQFVKAYFSIAAHPRCAIWHYSLRQGGSSHKKWLQDIPKHVLDSLLQFQLALAGLDAPELDTTDDDSPPERKGFFMSLGDTDEARLTTFNTLKAAREQFVIKFRTNVTDALNETREMPYNTITRELMAPPRGKPIDNHHCVTWRQYESLIKRCEQDPSKENLQAKQDLEYLLIHSKAFHFLFYSYKLMLSYQHRGEEEVVEIDVEEDVKMN</sequence>
<evidence type="ECO:0000256" key="1">
    <source>
        <dbReference type="ARBA" id="ARBA00007285"/>
    </source>
</evidence>
<dbReference type="Proteomes" id="UP000008068">
    <property type="component" value="Unassembled WGS sequence"/>
</dbReference>
<proteinExistence type="inferred from homology"/>
<organism evidence="4">
    <name type="scientific">Caenorhabditis brenneri</name>
    <name type="common">Nematode worm</name>
    <dbReference type="NCBI Taxonomy" id="135651"/>
    <lineage>
        <taxon>Eukaryota</taxon>
        <taxon>Metazoa</taxon>
        <taxon>Ecdysozoa</taxon>
        <taxon>Nematoda</taxon>
        <taxon>Chromadorea</taxon>
        <taxon>Rhabditida</taxon>
        <taxon>Rhabditina</taxon>
        <taxon>Rhabditomorpha</taxon>
        <taxon>Rhabditoidea</taxon>
        <taxon>Rhabditidae</taxon>
        <taxon>Peloderinae</taxon>
        <taxon>Caenorhabditis</taxon>
    </lineage>
</organism>